<proteinExistence type="predicted"/>
<dbReference type="GeneID" id="23798355"/>
<feature type="compositionally biased region" description="Basic and acidic residues" evidence="1">
    <location>
        <begin position="203"/>
        <end position="215"/>
    </location>
</feature>
<dbReference type="Proteomes" id="UP000003861">
    <property type="component" value="Unassembled WGS sequence"/>
</dbReference>
<feature type="compositionally biased region" description="Polar residues" evidence="1">
    <location>
        <begin position="176"/>
        <end position="188"/>
    </location>
</feature>
<feature type="compositionally biased region" description="Polar residues" evidence="1">
    <location>
        <begin position="147"/>
        <end position="157"/>
    </location>
</feature>
<keyword evidence="5" id="KW-1185">Reference proteome</keyword>
<dbReference type="RefSeq" id="WP_008524666.1">
    <property type="nucleotide sequence ID" value="NC_021921.1"/>
</dbReference>
<dbReference type="EMBL" id="AFNT02000028">
    <property type="protein sequence ID" value="ERJ05661.1"/>
    <property type="molecule type" value="Genomic_DNA"/>
</dbReference>
<protein>
    <submittedName>
        <fullName evidence="3">Uncharacterized protein</fullName>
    </submittedName>
</protein>
<sequence>MPEISITDRQEDRLDDVRREVEAAYVETYGETRPQDAIEYLLDTYTPPEQRAVVAAYEEVATATYPTLQQIASDVDEVPGSGIEAAEMRGRLLAALGPETLAERLRAVGTETDDDVSTADDATSDLEFDSDSPPEAPAGSPADEDSPTTTGESSQGESETDTDGADESSVDGGESPSGSQTESTSDGQAESAPASPLASANKLLDDHSEKWRQGDGDAPYEVDLPDGTTKAARTKDDVRQLLFRHY</sequence>
<reference evidence="3 4" key="2">
    <citation type="journal article" date="2013" name="PLoS ONE">
        <title>INDIGO - INtegrated Data Warehouse of MIcrobial GenOmes with Examples from the Red Sea Extremophiles.</title>
        <authorList>
            <person name="Alam I."/>
            <person name="Antunes A."/>
            <person name="Kamau A.A."/>
            <person name="Ba Alawi W."/>
            <person name="Kalkatawi M."/>
            <person name="Stingl U."/>
            <person name="Bajic V.B."/>
        </authorList>
    </citation>
    <scope>NUCLEOTIDE SEQUENCE [LARGE SCALE GENOMIC DNA]</scope>
    <source>
        <strain evidence="3 4">SARL4B</strain>
    </source>
</reference>
<name>F7PH34_9EURY</name>
<accession>F7PH34</accession>
<evidence type="ECO:0000313" key="4">
    <source>
        <dbReference type="Proteomes" id="UP000003861"/>
    </source>
</evidence>
<dbReference type="AlphaFoldDB" id="F7PH34"/>
<gene>
    <name evidence="3" type="ORF">HLRTI_002389</name>
    <name evidence="2" type="ORF">HTIA_0301</name>
</gene>
<reference evidence="3 4" key="1">
    <citation type="journal article" date="2011" name="J. Bacteriol.">
        <title>Genome sequence of Halorhabdus tiamatea, the first archaeon isolated from a deep-sea anoxic brine lake.</title>
        <authorList>
            <person name="Antunes A."/>
            <person name="Alam I."/>
            <person name="Bajic V.B."/>
            <person name="Stingl U."/>
        </authorList>
    </citation>
    <scope>NUCLEOTIDE SEQUENCE [LARGE SCALE GENOMIC DNA]</scope>
    <source>
        <strain evidence="3 4">SARL4B</strain>
    </source>
</reference>
<dbReference type="KEGG" id="hti:HTIA_0301"/>
<evidence type="ECO:0000313" key="5">
    <source>
        <dbReference type="Proteomes" id="UP000015381"/>
    </source>
</evidence>
<dbReference type="EMBL" id="HF571520">
    <property type="protein sequence ID" value="CCQ32451.1"/>
    <property type="molecule type" value="Genomic_DNA"/>
</dbReference>
<evidence type="ECO:0000313" key="2">
    <source>
        <dbReference type="EMBL" id="CCQ32451.1"/>
    </source>
</evidence>
<evidence type="ECO:0000313" key="3">
    <source>
        <dbReference type="EMBL" id="ERJ05661.1"/>
    </source>
</evidence>
<dbReference type="eggNOG" id="arCOG09005">
    <property type="taxonomic scope" value="Archaea"/>
</dbReference>
<reference evidence="2 5" key="3">
    <citation type="journal article" date="2014" name="Environ. Microbiol.">
        <title>Halorhabdus tiamatea: proteogenomics and glycosidase activity measurements identify the first cultivated euryarchaeon from a deep-sea anoxic brine lake as potential polysaccharide degrader.</title>
        <authorList>
            <person name="Werner J."/>
            <person name="Ferrer M."/>
            <person name="Michel G."/>
            <person name="Mann A.J."/>
            <person name="Huang S."/>
            <person name="Juarez S."/>
            <person name="Ciordia S."/>
            <person name="Albar J.P."/>
            <person name="Alcaide M."/>
            <person name="La Cono V."/>
            <person name="Yakimov M.M."/>
            <person name="Antunes A."/>
            <person name="Taborda M."/>
            <person name="Da Costa M.S."/>
            <person name="Amann R.I."/>
            <person name="Gloeckner F.O."/>
            <person name="Golyshina O.V."/>
            <person name="Golyshin P.N."/>
            <person name="Teeling H."/>
        </authorList>
    </citation>
    <scope>NUCLEOTIDE SEQUENCE [LARGE SCALE GENOMIC DNA]</scope>
    <source>
        <strain evidence="5">SARL4B</strain>
        <strain evidence="2">Type strain: SARL4B</strain>
    </source>
</reference>
<feature type="compositionally biased region" description="Low complexity" evidence="1">
    <location>
        <begin position="189"/>
        <end position="200"/>
    </location>
</feature>
<dbReference type="Proteomes" id="UP000015381">
    <property type="component" value="Chromosome I"/>
</dbReference>
<organism evidence="3 4">
    <name type="scientific">Halorhabdus tiamatea SARL4B</name>
    <dbReference type="NCBI Taxonomy" id="1033806"/>
    <lineage>
        <taxon>Archaea</taxon>
        <taxon>Methanobacteriati</taxon>
        <taxon>Methanobacteriota</taxon>
        <taxon>Stenosarchaea group</taxon>
        <taxon>Halobacteria</taxon>
        <taxon>Halobacteriales</taxon>
        <taxon>Haloarculaceae</taxon>
        <taxon>Halorhabdus</taxon>
    </lineage>
</organism>
<feature type="region of interest" description="Disordered" evidence="1">
    <location>
        <begin position="104"/>
        <end position="231"/>
    </location>
</feature>
<evidence type="ECO:0000256" key="1">
    <source>
        <dbReference type="SAM" id="MobiDB-lite"/>
    </source>
</evidence>
<feature type="compositionally biased region" description="Acidic residues" evidence="1">
    <location>
        <begin position="158"/>
        <end position="169"/>
    </location>
</feature>
<feature type="compositionally biased region" description="Acidic residues" evidence="1">
    <location>
        <begin position="111"/>
        <end position="132"/>
    </location>
</feature>
<dbReference type="PATRIC" id="fig|1033806.12.peg.299"/>
<dbReference type="OrthoDB" id="205007at2157"/>
<dbReference type="HOGENOM" id="CLU_1207588_0_0_2"/>